<gene>
    <name evidence="2" type="ORF">NUM_47730</name>
</gene>
<evidence type="ECO:0000313" key="3">
    <source>
        <dbReference type="Proteomes" id="UP000614996"/>
    </source>
</evidence>
<dbReference type="Proteomes" id="UP000614996">
    <property type="component" value="Unassembled WGS sequence"/>
</dbReference>
<reference evidence="3" key="1">
    <citation type="journal article" date="2021" name="Int. J. Syst. Evol. Microbiol.">
        <title>Actinocatenispora comari sp. nov., an endophytic actinomycete isolated from aerial parts of Comarum salesowianum.</title>
        <authorList>
            <person name="Oyunbileg N."/>
            <person name="Iizaka Y."/>
            <person name="Hamada M."/>
            <person name="Davaapurev B.O."/>
            <person name="Fukumoto A."/>
            <person name="Tsetseg B."/>
            <person name="Kato F."/>
            <person name="Tamura T."/>
            <person name="Batkhuu J."/>
            <person name="Anzai Y."/>
        </authorList>
    </citation>
    <scope>NUCLEOTIDE SEQUENCE [LARGE SCALE GENOMIC DNA]</scope>
    <source>
        <strain evidence="3">NUM-2625</strain>
    </source>
</reference>
<evidence type="ECO:0008006" key="4">
    <source>
        <dbReference type="Google" id="ProtNLM"/>
    </source>
</evidence>
<keyword evidence="1" id="KW-0472">Membrane</keyword>
<feature type="transmembrane region" description="Helical" evidence="1">
    <location>
        <begin position="50"/>
        <end position="68"/>
    </location>
</feature>
<keyword evidence="3" id="KW-1185">Reference proteome</keyword>
<name>A0A8J4ADU5_9ACTN</name>
<comment type="caution">
    <text evidence="2">The sequence shown here is derived from an EMBL/GenBank/DDBJ whole genome shotgun (WGS) entry which is preliminary data.</text>
</comment>
<feature type="transmembrane region" description="Helical" evidence="1">
    <location>
        <begin position="155"/>
        <end position="174"/>
    </location>
</feature>
<feature type="transmembrane region" description="Helical" evidence="1">
    <location>
        <begin position="118"/>
        <end position="143"/>
    </location>
</feature>
<organism evidence="2 3">
    <name type="scientific">Actinocatenispora comari</name>
    <dbReference type="NCBI Taxonomy" id="2807577"/>
    <lineage>
        <taxon>Bacteria</taxon>
        <taxon>Bacillati</taxon>
        <taxon>Actinomycetota</taxon>
        <taxon>Actinomycetes</taxon>
        <taxon>Micromonosporales</taxon>
        <taxon>Micromonosporaceae</taxon>
        <taxon>Actinocatenispora</taxon>
    </lineage>
</organism>
<feature type="transmembrane region" description="Helical" evidence="1">
    <location>
        <begin position="20"/>
        <end position="38"/>
    </location>
</feature>
<evidence type="ECO:0000313" key="2">
    <source>
        <dbReference type="EMBL" id="GIL29519.1"/>
    </source>
</evidence>
<sequence>MSYVLAFAPWIVYAVIPSSQWQWGALVALVLTAATLAWSIARRRPVASMIIELGSVVFFAAATVLAFADPHTALHPYLPAVSNGWLAVISWFSLAIRQPFTLGIAKLDTPREVWHQPLFIRTNVVITLVWSIAFTLGSAALAICGAVQAGSTAVVLVQVASFVIPIVFTIRYVAAVQRRVAQLRAQAGAAQR</sequence>
<proteinExistence type="predicted"/>
<evidence type="ECO:0000256" key="1">
    <source>
        <dbReference type="SAM" id="Phobius"/>
    </source>
</evidence>
<accession>A0A8J4ADU5</accession>
<dbReference type="RefSeq" id="WP_207127196.1">
    <property type="nucleotide sequence ID" value="NZ_BOPO01000096.1"/>
</dbReference>
<keyword evidence="1" id="KW-1133">Transmembrane helix</keyword>
<dbReference type="EMBL" id="BOPO01000096">
    <property type="protein sequence ID" value="GIL29519.1"/>
    <property type="molecule type" value="Genomic_DNA"/>
</dbReference>
<keyword evidence="1" id="KW-0812">Transmembrane</keyword>
<dbReference type="AlphaFoldDB" id="A0A8J4ADU5"/>
<protein>
    <recommendedName>
        <fullName evidence="4">DUF3159 domain-containing protein</fullName>
    </recommendedName>
</protein>
<feature type="transmembrane region" description="Helical" evidence="1">
    <location>
        <begin position="80"/>
        <end position="97"/>
    </location>
</feature>